<keyword evidence="2" id="KW-0732">Signal</keyword>
<accession>A0ABV7JNZ2</accession>
<evidence type="ECO:0000313" key="4">
    <source>
        <dbReference type="Proteomes" id="UP001595526"/>
    </source>
</evidence>
<gene>
    <name evidence="3" type="ORF">ACFOET_19510</name>
</gene>
<evidence type="ECO:0000313" key="3">
    <source>
        <dbReference type="EMBL" id="MFC3199815.1"/>
    </source>
</evidence>
<dbReference type="SUPFAM" id="SSF88874">
    <property type="entry name" value="Receptor-binding domain of short tail fibre protein gp12"/>
    <property type="match status" value="1"/>
</dbReference>
<organism evidence="3 4">
    <name type="scientific">Parapedobacter deserti</name>
    <dbReference type="NCBI Taxonomy" id="1912957"/>
    <lineage>
        <taxon>Bacteria</taxon>
        <taxon>Pseudomonadati</taxon>
        <taxon>Bacteroidota</taxon>
        <taxon>Sphingobacteriia</taxon>
        <taxon>Sphingobacteriales</taxon>
        <taxon>Sphingobacteriaceae</taxon>
        <taxon>Parapedobacter</taxon>
    </lineage>
</organism>
<dbReference type="RefSeq" id="WP_379025803.1">
    <property type="nucleotide sequence ID" value="NZ_JBHRTA010000061.1"/>
</dbReference>
<feature type="region of interest" description="Disordered" evidence="1">
    <location>
        <begin position="307"/>
        <end position="331"/>
    </location>
</feature>
<feature type="chain" id="PRO_5045966254" description="Microcystin-dependent protein" evidence="2">
    <location>
        <begin position="21"/>
        <end position="353"/>
    </location>
</feature>
<dbReference type="EMBL" id="JBHRTA010000061">
    <property type="protein sequence ID" value="MFC3199815.1"/>
    <property type="molecule type" value="Genomic_DNA"/>
</dbReference>
<evidence type="ECO:0000256" key="1">
    <source>
        <dbReference type="SAM" id="MobiDB-lite"/>
    </source>
</evidence>
<comment type="caution">
    <text evidence="3">The sequence shown here is derived from an EMBL/GenBank/DDBJ whole genome shotgun (WGS) entry which is preliminary data.</text>
</comment>
<reference evidence="4" key="1">
    <citation type="journal article" date="2019" name="Int. J. Syst. Evol. Microbiol.">
        <title>The Global Catalogue of Microorganisms (GCM) 10K type strain sequencing project: providing services to taxonomists for standard genome sequencing and annotation.</title>
        <authorList>
            <consortium name="The Broad Institute Genomics Platform"/>
            <consortium name="The Broad Institute Genome Sequencing Center for Infectious Disease"/>
            <person name="Wu L."/>
            <person name="Ma J."/>
        </authorList>
    </citation>
    <scope>NUCLEOTIDE SEQUENCE [LARGE SCALE GENOMIC DNA]</scope>
    <source>
        <strain evidence="4">KCTC 52416</strain>
    </source>
</reference>
<evidence type="ECO:0008006" key="5">
    <source>
        <dbReference type="Google" id="ProtNLM"/>
    </source>
</evidence>
<proteinExistence type="predicted"/>
<keyword evidence="4" id="KW-1185">Reference proteome</keyword>
<protein>
    <recommendedName>
        <fullName evidence="5">Microcystin-dependent protein</fullName>
    </recommendedName>
</protein>
<name>A0ABV7JNZ2_9SPHI</name>
<dbReference type="Proteomes" id="UP001595526">
    <property type="component" value="Unassembled WGS sequence"/>
</dbReference>
<sequence length="353" mass="37272">MTTRLLFLIYAVLTPVLLNAQVGIGTTEPQAALDVRSESSGILIPRMTAAQIEQIAGPDEGELVFSTTNTGTVVNRIGFWYYTGSGWIPIIARSNTGDNLYNTDGDLASDRTVMMGGRDVNIGPTTLFIKGDDGFVGVNTDQPTERLDVDGQLRIRELAEGNLVTTASGMLVIDEGAMHRYGDVRFSYLSTDHDGWYLLNGRALTALPADAQARAASLGITSNLPNATGLYAKQGAPGTITGATNVTLSTANMPNFILSGTTSFSSHSHSLISPGFSVIRGTNATNVTTSPGAWSWQLAGGAAPGSVSRNRTYTSSQSGAHSHTVTVSTGGSNTPIPLNPTFLQLNYFIYLGK</sequence>
<evidence type="ECO:0000256" key="2">
    <source>
        <dbReference type="SAM" id="SignalP"/>
    </source>
</evidence>
<feature type="signal peptide" evidence="2">
    <location>
        <begin position="1"/>
        <end position="20"/>
    </location>
</feature>